<comment type="catalytic activity">
    <reaction evidence="11">
        <text>adenosine 2',5'-bisphosphate + H2O = AMP + phosphate</text>
        <dbReference type="Rhea" id="RHEA:77643"/>
        <dbReference type="ChEBI" id="CHEBI:15377"/>
        <dbReference type="ChEBI" id="CHEBI:43474"/>
        <dbReference type="ChEBI" id="CHEBI:194156"/>
        <dbReference type="ChEBI" id="CHEBI:456215"/>
        <dbReference type="EC" id="3.1.3.7"/>
    </reaction>
    <physiologicalReaction direction="left-to-right" evidence="11">
        <dbReference type="Rhea" id="RHEA:77644"/>
    </physiologicalReaction>
</comment>
<evidence type="ECO:0000256" key="16">
    <source>
        <dbReference type="ARBA" id="ARBA00044544"/>
    </source>
</evidence>
<proteinExistence type="inferred from homology"/>
<dbReference type="OrthoDB" id="411145at2759"/>
<dbReference type="PANTHER" id="PTHR43028:SF5">
    <property type="entry name" value="3'(2'),5'-BISPHOSPHATE NUCLEOTIDASE 1"/>
    <property type="match status" value="1"/>
</dbReference>
<keyword evidence="7 18" id="KW-0460">Magnesium</keyword>
<reference evidence="19 20" key="1">
    <citation type="submission" date="2015-07" db="EMBL/GenBank/DDBJ databases">
        <title>The genome of Habropoda laboriosa.</title>
        <authorList>
            <person name="Pan H."/>
            <person name="Kapheim K."/>
        </authorList>
    </citation>
    <scope>NUCLEOTIDE SEQUENCE [LARGE SCALE GENOMIC DNA]</scope>
    <source>
        <strain evidence="19">0110345459</strain>
    </source>
</reference>
<comment type="catalytic activity">
    <reaction evidence="13">
        <text>adenosine 3',5'-bisphosphate + H2O = AMP + phosphate</text>
        <dbReference type="Rhea" id="RHEA:10040"/>
        <dbReference type="ChEBI" id="CHEBI:15377"/>
        <dbReference type="ChEBI" id="CHEBI:43474"/>
        <dbReference type="ChEBI" id="CHEBI:58343"/>
        <dbReference type="ChEBI" id="CHEBI:456215"/>
        <dbReference type="EC" id="3.1.3.7"/>
    </reaction>
    <physiologicalReaction direction="left-to-right" evidence="13">
        <dbReference type="Rhea" id="RHEA:10041"/>
    </physiologicalReaction>
</comment>
<feature type="binding site" evidence="18">
    <location>
        <position position="244"/>
    </location>
    <ligand>
        <name>Mg(2+)</name>
        <dbReference type="ChEBI" id="CHEBI:18420"/>
        <label>1</label>
        <note>catalytic</note>
    </ligand>
</feature>
<dbReference type="PRINTS" id="PR00377">
    <property type="entry name" value="IMPHPHTASES"/>
</dbReference>
<dbReference type="Pfam" id="PF00459">
    <property type="entry name" value="Inositol_P"/>
    <property type="match status" value="1"/>
</dbReference>
<dbReference type="GO" id="GO:0046854">
    <property type="term" value="P:phosphatidylinositol phosphate biosynthetic process"/>
    <property type="evidence" value="ECO:0007669"/>
    <property type="project" value="InterPro"/>
</dbReference>
<evidence type="ECO:0000256" key="10">
    <source>
        <dbReference type="ARBA" id="ARBA00044465"/>
    </source>
</evidence>
<dbReference type="GO" id="GO:0004441">
    <property type="term" value="F:inositol-1,4-bisphosphate 1-phosphatase activity"/>
    <property type="evidence" value="ECO:0007669"/>
    <property type="project" value="UniProtKB-EC"/>
</dbReference>
<dbReference type="STRING" id="597456.A0A0L7R1S5"/>
<organism evidence="19 20">
    <name type="scientific">Habropoda laboriosa</name>
    <dbReference type="NCBI Taxonomy" id="597456"/>
    <lineage>
        <taxon>Eukaryota</taxon>
        <taxon>Metazoa</taxon>
        <taxon>Ecdysozoa</taxon>
        <taxon>Arthropoda</taxon>
        <taxon>Hexapoda</taxon>
        <taxon>Insecta</taxon>
        <taxon>Pterygota</taxon>
        <taxon>Neoptera</taxon>
        <taxon>Endopterygota</taxon>
        <taxon>Hymenoptera</taxon>
        <taxon>Apocrita</taxon>
        <taxon>Aculeata</taxon>
        <taxon>Apoidea</taxon>
        <taxon>Anthophila</taxon>
        <taxon>Apidae</taxon>
        <taxon>Habropoda</taxon>
    </lineage>
</organism>
<evidence type="ECO:0000256" key="1">
    <source>
        <dbReference type="ARBA" id="ARBA00001946"/>
    </source>
</evidence>
<evidence type="ECO:0000313" key="19">
    <source>
        <dbReference type="EMBL" id="KOC64741.1"/>
    </source>
</evidence>
<comment type="catalytic activity">
    <reaction evidence="12">
        <text>1D-myo-inositol 1,4-bisphosphate + H2O = 1D-myo-inositol 4-phosphate + phosphate</text>
        <dbReference type="Rhea" id="RHEA:15553"/>
        <dbReference type="ChEBI" id="CHEBI:15377"/>
        <dbReference type="ChEBI" id="CHEBI:43474"/>
        <dbReference type="ChEBI" id="CHEBI:58282"/>
        <dbReference type="ChEBI" id="CHEBI:58469"/>
        <dbReference type="EC" id="3.1.3.57"/>
    </reaction>
    <physiologicalReaction direction="left-to-right" evidence="12">
        <dbReference type="Rhea" id="RHEA:15554"/>
    </physiologicalReaction>
</comment>
<keyword evidence="20" id="KW-1185">Reference proteome</keyword>
<evidence type="ECO:0000256" key="7">
    <source>
        <dbReference type="ARBA" id="ARBA00022842"/>
    </source>
</evidence>
<dbReference type="Gene3D" id="3.30.540.10">
    <property type="entry name" value="Fructose-1,6-Bisphosphatase, subunit A, domain 1"/>
    <property type="match status" value="1"/>
</dbReference>
<keyword evidence="5 18" id="KW-0479">Metal-binding</keyword>
<dbReference type="InterPro" id="IPR000760">
    <property type="entry name" value="Inositol_monophosphatase-like"/>
</dbReference>
<dbReference type="InterPro" id="IPR020550">
    <property type="entry name" value="Inositol_monophosphatase_CS"/>
</dbReference>
<keyword evidence="6" id="KW-0378">Hydrolase</keyword>
<dbReference type="EC" id="3.1.3.57" evidence="15"/>
<dbReference type="EMBL" id="KQ414667">
    <property type="protein sequence ID" value="KOC64741.1"/>
    <property type="molecule type" value="Genomic_DNA"/>
</dbReference>
<dbReference type="Proteomes" id="UP000053825">
    <property type="component" value="Unassembled WGS sequence"/>
</dbReference>
<evidence type="ECO:0000256" key="13">
    <source>
        <dbReference type="ARBA" id="ARBA00044479"/>
    </source>
</evidence>
<feature type="binding site" evidence="18">
    <location>
        <position position="118"/>
    </location>
    <ligand>
        <name>Mg(2+)</name>
        <dbReference type="ChEBI" id="CHEBI:18420"/>
        <label>1</label>
        <note>catalytic</note>
    </ligand>
</feature>
<comment type="similarity">
    <text evidence="2">Belongs to the inositol monophosphatase superfamily.</text>
</comment>
<dbReference type="InterPro" id="IPR050725">
    <property type="entry name" value="CysQ/Inositol_MonoPase"/>
</dbReference>
<evidence type="ECO:0000256" key="15">
    <source>
        <dbReference type="ARBA" id="ARBA00044519"/>
    </source>
</evidence>
<evidence type="ECO:0000256" key="6">
    <source>
        <dbReference type="ARBA" id="ARBA00022801"/>
    </source>
</evidence>
<evidence type="ECO:0000256" key="12">
    <source>
        <dbReference type="ARBA" id="ARBA00044478"/>
    </source>
</evidence>
<dbReference type="SUPFAM" id="SSF56655">
    <property type="entry name" value="Carbohydrate phosphatase"/>
    <property type="match status" value="1"/>
</dbReference>
<evidence type="ECO:0000256" key="5">
    <source>
        <dbReference type="ARBA" id="ARBA00022723"/>
    </source>
</evidence>
<comment type="catalytic activity">
    <reaction evidence="10">
        <text>1D-myo-inositol 1,3,4-trisphosphate + H2O = 1D-myo-inositol 3,4-bisphosphate + phosphate</text>
        <dbReference type="Rhea" id="RHEA:70319"/>
        <dbReference type="ChEBI" id="CHEBI:15377"/>
        <dbReference type="ChEBI" id="CHEBI:43474"/>
        <dbReference type="ChEBI" id="CHEBI:58414"/>
        <dbReference type="ChEBI" id="CHEBI:83241"/>
    </reaction>
    <physiologicalReaction direction="left-to-right" evidence="10">
        <dbReference type="Rhea" id="RHEA:70320"/>
    </physiologicalReaction>
</comment>
<evidence type="ECO:0000313" key="20">
    <source>
        <dbReference type="Proteomes" id="UP000053825"/>
    </source>
</evidence>
<dbReference type="Gene3D" id="3.40.190.80">
    <property type="match status" value="1"/>
</dbReference>
<dbReference type="GO" id="GO:0046872">
    <property type="term" value="F:metal ion binding"/>
    <property type="evidence" value="ECO:0007669"/>
    <property type="project" value="UniProtKB-KW"/>
</dbReference>
<feature type="binding site" evidence="18">
    <location>
        <position position="116"/>
    </location>
    <ligand>
        <name>Mg(2+)</name>
        <dbReference type="ChEBI" id="CHEBI:18420"/>
        <label>1</label>
        <note>catalytic</note>
    </ligand>
</feature>
<protein>
    <recommendedName>
        <fullName evidence="8">3'(2'),5'-bisphosphate nucleotidase 1</fullName>
        <ecNumber evidence="15">3.1.3.57</ecNumber>
        <ecNumber evidence="3">3.1.3.7</ecNumber>
    </recommendedName>
    <alternativeName>
        <fullName evidence="16">3'-phosphoadenosine 5'-phosphate phosphatase</fullName>
    </alternativeName>
    <alternativeName>
        <fullName evidence="9">Bisphosphate 3'-nucleotidase 1</fullName>
    </alternativeName>
    <alternativeName>
        <fullName evidence="17">Inositol-polyphosphate 1-phosphatase</fullName>
    </alternativeName>
</protein>
<sequence length="310" mass="33777">MAQSACLLSRIVASSVTATIRAGKIIRDVMTHGGLNIVEKSKNDLQTEADRCAQRCIIASLNHQFPNITIIGEEESSNCEVPSDWVVTEADQEVLKLKLPAHLEDIDPKDVCIWVDPLDGTAEYVQGLVEHVTVLVGVAIGHRAIGGVIHQPYYKNAESKILGRTLWGINGVGFGGFTPITPPEGKRIIAATRSHSSSNVEAAINALQPDEVLRVGGAGYKVILLMEGKAHAYVYASKGCKRWDTCAPEAILHAVGGILTDFYGKHYSYHSETTYSNEKGILATAPGQIHQWYLSNIPHEVKQTLEQRCI</sequence>
<dbReference type="CDD" id="cd01640">
    <property type="entry name" value="IPPase"/>
    <property type="match status" value="1"/>
</dbReference>
<dbReference type="EC" id="3.1.3.7" evidence="3"/>
<evidence type="ECO:0000256" key="2">
    <source>
        <dbReference type="ARBA" id="ARBA00009759"/>
    </source>
</evidence>
<dbReference type="FunFam" id="3.30.540.10:FF:000023">
    <property type="entry name" value="Protein CBR-TAG-231"/>
    <property type="match status" value="1"/>
</dbReference>
<dbReference type="PROSITE" id="PS00630">
    <property type="entry name" value="IMP_2"/>
    <property type="match status" value="1"/>
</dbReference>
<accession>A0A0L7R1S5</accession>
<evidence type="ECO:0000256" key="14">
    <source>
        <dbReference type="ARBA" id="ARBA00044484"/>
    </source>
</evidence>
<comment type="cofactor">
    <cofactor evidence="1 18">
        <name>Mg(2+)</name>
        <dbReference type="ChEBI" id="CHEBI:18420"/>
    </cofactor>
</comment>
<evidence type="ECO:0000256" key="9">
    <source>
        <dbReference type="ARBA" id="ARBA00041815"/>
    </source>
</evidence>
<name>A0A0L7R1S5_9HYME</name>
<comment type="catalytic activity">
    <reaction evidence="14">
        <text>3'-phosphoadenylyl sulfate + H2O = adenosine 5'-phosphosulfate + phosphate</text>
        <dbReference type="Rhea" id="RHEA:77639"/>
        <dbReference type="ChEBI" id="CHEBI:15377"/>
        <dbReference type="ChEBI" id="CHEBI:43474"/>
        <dbReference type="ChEBI" id="CHEBI:58243"/>
        <dbReference type="ChEBI" id="CHEBI:58339"/>
        <dbReference type="EC" id="3.1.3.7"/>
    </reaction>
    <physiologicalReaction direction="left-to-right" evidence="14">
        <dbReference type="Rhea" id="RHEA:77640"/>
    </physiologicalReaction>
</comment>
<evidence type="ECO:0000256" key="3">
    <source>
        <dbReference type="ARBA" id="ARBA00012633"/>
    </source>
</evidence>
<dbReference type="FunFam" id="3.40.190.80:FF:000006">
    <property type="entry name" value="Bisphosphate nucleotidase 1"/>
    <property type="match status" value="1"/>
</dbReference>
<feature type="binding site" evidence="18">
    <location>
        <position position="119"/>
    </location>
    <ligand>
        <name>Mg(2+)</name>
        <dbReference type="ChEBI" id="CHEBI:18420"/>
        <label>1</label>
        <note>catalytic</note>
    </ligand>
</feature>
<gene>
    <name evidence="19" type="ORF">WH47_00244</name>
</gene>
<evidence type="ECO:0000256" key="8">
    <source>
        <dbReference type="ARBA" id="ARBA00040342"/>
    </source>
</evidence>
<dbReference type="GO" id="GO:0008441">
    <property type="term" value="F:3'(2'),5'-bisphosphate nucleotidase activity"/>
    <property type="evidence" value="ECO:0007669"/>
    <property type="project" value="UniProtKB-EC"/>
</dbReference>
<dbReference type="AlphaFoldDB" id="A0A0L7R1S5"/>
<evidence type="ECO:0000256" key="11">
    <source>
        <dbReference type="ARBA" id="ARBA00044466"/>
    </source>
</evidence>
<evidence type="ECO:0000256" key="18">
    <source>
        <dbReference type="PIRSR" id="PIRSR600760-2"/>
    </source>
</evidence>
<dbReference type="PANTHER" id="PTHR43028">
    <property type="entry name" value="3'(2'),5'-BISPHOSPHATE NUCLEOTIDASE 1"/>
    <property type="match status" value="1"/>
</dbReference>
<evidence type="ECO:0000256" key="17">
    <source>
        <dbReference type="ARBA" id="ARBA00044554"/>
    </source>
</evidence>
<evidence type="ECO:0000256" key="4">
    <source>
        <dbReference type="ARBA" id="ARBA00022671"/>
    </source>
</evidence>
<keyword evidence="4" id="KW-0452">Lithium</keyword>
<feature type="binding site" evidence="18">
    <location>
        <position position="73"/>
    </location>
    <ligand>
        <name>Mg(2+)</name>
        <dbReference type="ChEBI" id="CHEBI:18420"/>
        <label>1</label>
        <note>catalytic</note>
    </ligand>
</feature>